<evidence type="ECO:0000313" key="3">
    <source>
        <dbReference type="EMBL" id="QPC81180.1"/>
    </source>
</evidence>
<evidence type="ECO:0000313" key="4">
    <source>
        <dbReference type="Proteomes" id="UP000594468"/>
    </source>
</evidence>
<dbReference type="InterPro" id="IPR051266">
    <property type="entry name" value="CLCR"/>
</dbReference>
<dbReference type="CDD" id="cd06257">
    <property type="entry name" value="DnaJ"/>
    <property type="match status" value="1"/>
</dbReference>
<dbReference type="SMART" id="SM00271">
    <property type="entry name" value="DnaJ"/>
    <property type="match status" value="1"/>
</dbReference>
<sequence length="504" mass="55743">MELQFDPYGVLGISSNSTENDIKRAYRRLARRLHPDVNPNNEAAAAQFQDITWAYNILTDPIGKEQVDKYLEELTKSENTYFTLRVTPSKRSVAVMPEEQIIYLLTEIYAAPQQPVKSKKHATLNLTLVLDQSNSMTGDRINQVKSAAQRVIDALEPSDILSVVAFNDRANVLIPAMRAEDKPQLKARISIMNASAGTEIYQGLSLGIEQNRKFLGPNLVNHVLLLTDGHTYGDQENCLKIAQEGSKEGITVSAVGLGKDWNDEFLDKLASFSGGSTTYIESAADIIPFFNEHVRSLTDSFSEHMAFSVAPDPDVNLEMAFKLSPNPQPLEVVNGRLPLGSLEAKRPIVVLLQFQMPAHMDVGFRTVARLVATGDILQNTPQSFQAVSDVSIEVAHNPPPDDAPQVVMDALSKLTLYRMQEQAQSDLDNGDIDMATQRLEYLATRLMEQGYPALATTTLSEATQLKQTSKLSERGRKTLKYSTRALVSIDDLSQAISSLMDDDI</sequence>
<dbReference type="PROSITE" id="PS50076">
    <property type="entry name" value="DNAJ_2"/>
    <property type="match status" value="1"/>
</dbReference>
<dbReference type="Proteomes" id="UP000594468">
    <property type="component" value="Chromosome"/>
</dbReference>
<protein>
    <submittedName>
        <fullName evidence="3">VWA domain-containing protein</fullName>
    </submittedName>
</protein>
<dbReference type="InterPro" id="IPR036869">
    <property type="entry name" value="J_dom_sf"/>
</dbReference>
<dbReference type="SMART" id="SM00327">
    <property type="entry name" value="VWA"/>
    <property type="match status" value="1"/>
</dbReference>
<dbReference type="InterPro" id="IPR001623">
    <property type="entry name" value="DnaJ_domain"/>
</dbReference>
<evidence type="ECO:0000259" key="1">
    <source>
        <dbReference type="PROSITE" id="PS50076"/>
    </source>
</evidence>
<proteinExistence type="predicted"/>
<feature type="domain" description="J" evidence="1">
    <location>
        <begin position="6"/>
        <end position="71"/>
    </location>
</feature>
<dbReference type="Pfam" id="PF00092">
    <property type="entry name" value="VWA"/>
    <property type="match status" value="1"/>
</dbReference>
<gene>
    <name evidence="3" type="ORF">G4Y79_15875</name>
</gene>
<evidence type="ECO:0000259" key="2">
    <source>
        <dbReference type="PROSITE" id="PS50234"/>
    </source>
</evidence>
<name>A0A7S8IC52_9CHLR</name>
<dbReference type="InterPro" id="IPR002035">
    <property type="entry name" value="VWF_A"/>
</dbReference>
<dbReference type="PROSITE" id="PS50234">
    <property type="entry name" value="VWFA"/>
    <property type="match status" value="1"/>
</dbReference>
<dbReference type="PANTHER" id="PTHR10579">
    <property type="entry name" value="CALCIUM-ACTIVATED CHLORIDE CHANNEL REGULATOR"/>
    <property type="match status" value="1"/>
</dbReference>
<dbReference type="SUPFAM" id="SSF53300">
    <property type="entry name" value="vWA-like"/>
    <property type="match status" value="1"/>
</dbReference>
<dbReference type="PRINTS" id="PR00625">
    <property type="entry name" value="JDOMAIN"/>
</dbReference>
<dbReference type="EMBL" id="CP062983">
    <property type="protein sequence ID" value="QPC81180.1"/>
    <property type="molecule type" value="Genomic_DNA"/>
</dbReference>
<keyword evidence="4" id="KW-1185">Reference proteome</keyword>
<feature type="domain" description="VWFA" evidence="2">
    <location>
        <begin position="125"/>
        <end position="301"/>
    </location>
</feature>
<dbReference type="KEGG" id="pmet:G4Y79_15875"/>
<dbReference type="Gene3D" id="3.40.50.410">
    <property type="entry name" value="von Willebrand factor, type A domain"/>
    <property type="match status" value="1"/>
</dbReference>
<dbReference type="AlphaFoldDB" id="A0A7S8IC52"/>
<dbReference type="PANTHER" id="PTHR10579:SF43">
    <property type="entry name" value="ZINC FINGER (C3HC4-TYPE RING FINGER) FAMILY PROTEIN"/>
    <property type="match status" value="1"/>
</dbReference>
<reference evidence="3 4" key="1">
    <citation type="submission" date="2020-02" db="EMBL/GenBank/DDBJ databases">
        <authorList>
            <person name="Zheng R.K."/>
            <person name="Sun C.M."/>
        </authorList>
    </citation>
    <scope>NUCLEOTIDE SEQUENCE [LARGE SCALE GENOMIC DNA]</scope>
    <source>
        <strain evidence="4">rifampicinis</strain>
    </source>
</reference>
<dbReference type="InterPro" id="IPR036465">
    <property type="entry name" value="vWFA_dom_sf"/>
</dbReference>
<accession>A0A7S8IC52</accession>
<dbReference type="SUPFAM" id="SSF46565">
    <property type="entry name" value="Chaperone J-domain"/>
    <property type="match status" value="1"/>
</dbReference>
<dbReference type="RefSeq" id="WP_195169253.1">
    <property type="nucleotide sequence ID" value="NZ_CP062983.1"/>
</dbReference>
<organism evidence="3 4">
    <name type="scientific">Phototrophicus methaneseepsis</name>
    <dbReference type="NCBI Taxonomy" id="2710758"/>
    <lineage>
        <taxon>Bacteria</taxon>
        <taxon>Bacillati</taxon>
        <taxon>Chloroflexota</taxon>
        <taxon>Candidatus Thermofontia</taxon>
        <taxon>Phototrophicales</taxon>
        <taxon>Phototrophicaceae</taxon>
        <taxon>Phototrophicus</taxon>
    </lineage>
</organism>
<dbReference type="Pfam" id="PF00226">
    <property type="entry name" value="DnaJ"/>
    <property type="match status" value="1"/>
</dbReference>
<dbReference type="Gene3D" id="1.10.287.110">
    <property type="entry name" value="DnaJ domain"/>
    <property type="match status" value="1"/>
</dbReference>